<dbReference type="HOGENOM" id="CLU_1082853_0_0_1"/>
<name>B4J5R2_DROGR</name>
<dbReference type="SMART" id="SM00697">
    <property type="entry name" value="DM8"/>
    <property type="match status" value="1"/>
</dbReference>
<dbReference type="OMA" id="VCKLASP"/>
<dbReference type="Proteomes" id="UP000001070">
    <property type="component" value="Unassembled WGS sequence"/>
</dbReference>
<gene>
    <name evidence="1" type="primary">Dgri\GH21654</name>
    <name evidence="1" type="ORF">Dgri_GH21654</name>
</gene>
<protein>
    <submittedName>
        <fullName evidence="1">GH21654</fullName>
    </submittedName>
</protein>
<keyword evidence="2" id="KW-1185">Reference proteome</keyword>
<evidence type="ECO:0000313" key="2">
    <source>
        <dbReference type="Proteomes" id="UP000001070"/>
    </source>
</evidence>
<sequence>MAKIECFLEGRKTLAFQLTTGSKDIPNIVGISDLNLHIVNGKRNNNMRHKDFRIDVCNMRIGQRLTLLNFFHKGLEQADSNLPKKCPLKQEIFVKKLHCPVMKKEIVAVECSVQDMSAMTIQVTNYITIKKLVGTVDLKLTPLPGNRIFRIGGFGLDLCKILQPGKKPSLLTLIGHSVLQSDNNLPKKCPFIMNSTYVMRNLKLDANYLPKYITNYGFEFIGRFLVNNENVFDVRALGAICSSDTDCIKAEVNSSAT</sequence>
<evidence type="ECO:0000313" key="1">
    <source>
        <dbReference type="EMBL" id="EDW01838.1"/>
    </source>
</evidence>
<dbReference type="PhylomeDB" id="B4J5R2"/>
<organism evidence="2">
    <name type="scientific">Drosophila grimshawi</name>
    <name type="common">Hawaiian fruit fly</name>
    <name type="synonym">Idiomyia grimshawi</name>
    <dbReference type="NCBI Taxonomy" id="7222"/>
    <lineage>
        <taxon>Eukaryota</taxon>
        <taxon>Metazoa</taxon>
        <taxon>Ecdysozoa</taxon>
        <taxon>Arthropoda</taxon>
        <taxon>Hexapoda</taxon>
        <taxon>Insecta</taxon>
        <taxon>Pterygota</taxon>
        <taxon>Neoptera</taxon>
        <taxon>Endopterygota</taxon>
        <taxon>Diptera</taxon>
        <taxon>Brachycera</taxon>
        <taxon>Muscomorpha</taxon>
        <taxon>Ephydroidea</taxon>
        <taxon>Drosophilidae</taxon>
        <taxon>Drosophila</taxon>
        <taxon>Hawaiian Drosophila</taxon>
    </lineage>
</organism>
<dbReference type="PANTHER" id="PTHR20898">
    <property type="entry name" value="DAEDALUS ON 3-RELATED-RELATED"/>
    <property type="match status" value="1"/>
</dbReference>
<dbReference type="InParanoid" id="B4J5R2"/>
<dbReference type="eggNOG" id="ENOG502T8EI">
    <property type="taxonomic scope" value="Eukaryota"/>
</dbReference>
<accession>B4J5R2</accession>
<dbReference type="AlphaFoldDB" id="B4J5R2"/>
<reference evidence="1 2" key="1">
    <citation type="journal article" date="2007" name="Nature">
        <title>Evolution of genes and genomes on the Drosophila phylogeny.</title>
        <authorList>
            <consortium name="Drosophila 12 Genomes Consortium"/>
            <person name="Clark A.G."/>
            <person name="Eisen M.B."/>
            <person name="Smith D.R."/>
            <person name="Bergman C.M."/>
            <person name="Oliver B."/>
            <person name="Markow T.A."/>
            <person name="Kaufman T.C."/>
            <person name="Kellis M."/>
            <person name="Gelbart W."/>
            <person name="Iyer V.N."/>
            <person name="Pollard D.A."/>
            <person name="Sackton T.B."/>
            <person name="Larracuente A.M."/>
            <person name="Singh N.D."/>
            <person name="Abad J.P."/>
            <person name="Abt D.N."/>
            <person name="Adryan B."/>
            <person name="Aguade M."/>
            <person name="Akashi H."/>
            <person name="Anderson W.W."/>
            <person name="Aquadro C.F."/>
            <person name="Ardell D.H."/>
            <person name="Arguello R."/>
            <person name="Artieri C.G."/>
            <person name="Barbash D.A."/>
            <person name="Barker D."/>
            <person name="Barsanti P."/>
            <person name="Batterham P."/>
            <person name="Batzoglou S."/>
            <person name="Begun D."/>
            <person name="Bhutkar A."/>
            <person name="Blanco E."/>
            <person name="Bosak S.A."/>
            <person name="Bradley R.K."/>
            <person name="Brand A.D."/>
            <person name="Brent M.R."/>
            <person name="Brooks A.N."/>
            <person name="Brown R.H."/>
            <person name="Butlin R.K."/>
            <person name="Caggese C."/>
            <person name="Calvi B.R."/>
            <person name="Bernardo de Carvalho A."/>
            <person name="Caspi A."/>
            <person name="Castrezana S."/>
            <person name="Celniker S.E."/>
            <person name="Chang J.L."/>
            <person name="Chapple C."/>
            <person name="Chatterji S."/>
            <person name="Chinwalla A."/>
            <person name="Civetta A."/>
            <person name="Clifton S.W."/>
            <person name="Comeron J.M."/>
            <person name="Costello J.C."/>
            <person name="Coyne J.A."/>
            <person name="Daub J."/>
            <person name="David R.G."/>
            <person name="Delcher A.L."/>
            <person name="Delehaunty K."/>
            <person name="Do C.B."/>
            <person name="Ebling H."/>
            <person name="Edwards K."/>
            <person name="Eickbush T."/>
            <person name="Evans J.D."/>
            <person name="Filipski A."/>
            <person name="Findeiss S."/>
            <person name="Freyhult E."/>
            <person name="Fulton L."/>
            <person name="Fulton R."/>
            <person name="Garcia A.C."/>
            <person name="Gardiner A."/>
            <person name="Garfield D.A."/>
            <person name="Garvin B.E."/>
            <person name="Gibson G."/>
            <person name="Gilbert D."/>
            <person name="Gnerre S."/>
            <person name="Godfrey J."/>
            <person name="Good R."/>
            <person name="Gotea V."/>
            <person name="Gravely B."/>
            <person name="Greenberg A.J."/>
            <person name="Griffiths-Jones S."/>
            <person name="Gross S."/>
            <person name="Guigo R."/>
            <person name="Gustafson E.A."/>
            <person name="Haerty W."/>
            <person name="Hahn M.W."/>
            <person name="Halligan D.L."/>
            <person name="Halpern A.L."/>
            <person name="Halter G.M."/>
            <person name="Han M.V."/>
            <person name="Heger A."/>
            <person name="Hillier L."/>
            <person name="Hinrichs A.S."/>
            <person name="Holmes I."/>
            <person name="Hoskins R.A."/>
            <person name="Hubisz M.J."/>
            <person name="Hultmark D."/>
            <person name="Huntley M.A."/>
            <person name="Jaffe D.B."/>
            <person name="Jagadeeshan S."/>
            <person name="Jeck W.R."/>
            <person name="Johnson J."/>
            <person name="Jones C.D."/>
            <person name="Jordan W.C."/>
            <person name="Karpen G.H."/>
            <person name="Kataoka E."/>
            <person name="Keightley P.D."/>
            <person name="Kheradpour P."/>
            <person name="Kirkness E.F."/>
            <person name="Koerich L.B."/>
            <person name="Kristiansen K."/>
            <person name="Kudrna D."/>
            <person name="Kulathinal R.J."/>
            <person name="Kumar S."/>
            <person name="Kwok R."/>
            <person name="Lander E."/>
            <person name="Langley C.H."/>
            <person name="Lapoint R."/>
            <person name="Lazzaro B.P."/>
            <person name="Lee S.J."/>
            <person name="Levesque L."/>
            <person name="Li R."/>
            <person name="Lin C.F."/>
            <person name="Lin M.F."/>
            <person name="Lindblad-Toh K."/>
            <person name="Llopart A."/>
            <person name="Long M."/>
            <person name="Low L."/>
            <person name="Lozovsky E."/>
            <person name="Lu J."/>
            <person name="Luo M."/>
            <person name="Machado C.A."/>
            <person name="Makalowski W."/>
            <person name="Marzo M."/>
            <person name="Matsuda M."/>
            <person name="Matzkin L."/>
            <person name="McAllister B."/>
            <person name="McBride C.S."/>
            <person name="McKernan B."/>
            <person name="McKernan K."/>
            <person name="Mendez-Lago M."/>
            <person name="Minx P."/>
            <person name="Mollenhauer M.U."/>
            <person name="Montooth K."/>
            <person name="Mount S.M."/>
            <person name="Mu X."/>
            <person name="Myers E."/>
            <person name="Negre B."/>
            <person name="Newfeld S."/>
            <person name="Nielsen R."/>
            <person name="Noor M.A."/>
            <person name="O'Grady P."/>
            <person name="Pachter L."/>
            <person name="Papaceit M."/>
            <person name="Parisi M.J."/>
            <person name="Parisi M."/>
            <person name="Parts L."/>
            <person name="Pedersen J.S."/>
            <person name="Pesole G."/>
            <person name="Phillippy A.M."/>
            <person name="Ponting C.P."/>
            <person name="Pop M."/>
            <person name="Porcelli D."/>
            <person name="Powell J.R."/>
            <person name="Prohaska S."/>
            <person name="Pruitt K."/>
            <person name="Puig M."/>
            <person name="Quesneville H."/>
            <person name="Ram K.R."/>
            <person name="Rand D."/>
            <person name="Rasmussen M.D."/>
            <person name="Reed L.K."/>
            <person name="Reenan R."/>
            <person name="Reily A."/>
            <person name="Remington K.A."/>
            <person name="Rieger T.T."/>
            <person name="Ritchie M.G."/>
            <person name="Robin C."/>
            <person name="Rogers Y.H."/>
            <person name="Rohde C."/>
            <person name="Rozas J."/>
            <person name="Rubenfield M.J."/>
            <person name="Ruiz A."/>
            <person name="Russo S."/>
            <person name="Salzberg S.L."/>
            <person name="Sanchez-Gracia A."/>
            <person name="Saranga D.J."/>
            <person name="Sato H."/>
            <person name="Schaeffer S.W."/>
            <person name="Schatz M.C."/>
            <person name="Schlenke T."/>
            <person name="Schwartz R."/>
            <person name="Segarra C."/>
            <person name="Singh R.S."/>
            <person name="Sirot L."/>
            <person name="Sirota M."/>
            <person name="Sisneros N.B."/>
            <person name="Smith C.D."/>
            <person name="Smith T.F."/>
            <person name="Spieth J."/>
            <person name="Stage D.E."/>
            <person name="Stark A."/>
            <person name="Stephan W."/>
            <person name="Strausberg R.L."/>
            <person name="Strempel S."/>
            <person name="Sturgill D."/>
            <person name="Sutton G."/>
            <person name="Sutton G.G."/>
            <person name="Tao W."/>
            <person name="Teichmann S."/>
            <person name="Tobari Y.N."/>
            <person name="Tomimura Y."/>
            <person name="Tsolas J.M."/>
            <person name="Valente V.L."/>
            <person name="Venter E."/>
            <person name="Venter J.C."/>
            <person name="Vicario S."/>
            <person name="Vieira F.G."/>
            <person name="Vilella A.J."/>
            <person name="Villasante A."/>
            <person name="Walenz B."/>
            <person name="Wang J."/>
            <person name="Wasserman M."/>
            <person name="Watts T."/>
            <person name="Wilson D."/>
            <person name="Wilson R.K."/>
            <person name="Wing R.A."/>
            <person name="Wolfner M.F."/>
            <person name="Wong A."/>
            <person name="Wong G.K."/>
            <person name="Wu C.I."/>
            <person name="Wu G."/>
            <person name="Yamamoto D."/>
            <person name="Yang H.P."/>
            <person name="Yang S.P."/>
            <person name="Yorke J.A."/>
            <person name="Yoshida K."/>
            <person name="Zdobnov E."/>
            <person name="Zhang P."/>
            <person name="Zhang Y."/>
            <person name="Zimin A.V."/>
            <person name="Baldwin J."/>
            <person name="Abdouelleil A."/>
            <person name="Abdulkadir J."/>
            <person name="Abebe A."/>
            <person name="Abera B."/>
            <person name="Abreu J."/>
            <person name="Acer S.C."/>
            <person name="Aftuck L."/>
            <person name="Alexander A."/>
            <person name="An P."/>
            <person name="Anderson E."/>
            <person name="Anderson S."/>
            <person name="Arachi H."/>
            <person name="Azer M."/>
            <person name="Bachantsang P."/>
            <person name="Barry A."/>
            <person name="Bayul T."/>
            <person name="Berlin A."/>
            <person name="Bessette D."/>
            <person name="Bloom T."/>
            <person name="Blye J."/>
            <person name="Boguslavskiy L."/>
            <person name="Bonnet C."/>
            <person name="Boukhgalter B."/>
            <person name="Bourzgui I."/>
            <person name="Brown A."/>
            <person name="Cahill P."/>
            <person name="Channer S."/>
            <person name="Cheshatsang Y."/>
            <person name="Chuda L."/>
            <person name="Citroen M."/>
            <person name="Collymore A."/>
            <person name="Cooke P."/>
            <person name="Costello M."/>
            <person name="D'Aco K."/>
            <person name="Daza R."/>
            <person name="De Haan G."/>
            <person name="DeGray S."/>
            <person name="DeMaso C."/>
            <person name="Dhargay N."/>
            <person name="Dooley K."/>
            <person name="Dooley E."/>
            <person name="Doricent M."/>
            <person name="Dorje P."/>
            <person name="Dorjee K."/>
            <person name="Dupes A."/>
            <person name="Elong R."/>
            <person name="Falk J."/>
            <person name="Farina A."/>
            <person name="Faro S."/>
            <person name="Ferguson D."/>
            <person name="Fisher S."/>
            <person name="Foley C.D."/>
            <person name="Franke A."/>
            <person name="Friedrich D."/>
            <person name="Gadbois L."/>
            <person name="Gearin G."/>
            <person name="Gearin C.R."/>
            <person name="Giannoukos G."/>
            <person name="Goode T."/>
            <person name="Graham J."/>
            <person name="Grandbois E."/>
            <person name="Grewal S."/>
            <person name="Gyaltsen K."/>
            <person name="Hafez N."/>
            <person name="Hagos B."/>
            <person name="Hall J."/>
            <person name="Henson C."/>
            <person name="Hollinger A."/>
            <person name="Honan T."/>
            <person name="Huard M.D."/>
            <person name="Hughes L."/>
            <person name="Hurhula B."/>
            <person name="Husby M.E."/>
            <person name="Kamat A."/>
            <person name="Kanga B."/>
            <person name="Kashin S."/>
            <person name="Khazanovich D."/>
            <person name="Kisner P."/>
            <person name="Lance K."/>
            <person name="Lara M."/>
            <person name="Lee W."/>
            <person name="Lennon N."/>
            <person name="Letendre F."/>
            <person name="LeVine R."/>
            <person name="Lipovsky A."/>
            <person name="Liu X."/>
            <person name="Liu J."/>
            <person name="Liu S."/>
            <person name="Lokyitsang T."/>
            <person name="Lokyitsang Y."/>
            <person name="Lubonja R."/>
            <person name="Lui A."/>
            <person name="MacDonald P."/>
            <person name="Magnisalis V."/>
            <person name="Maru K."/>
            <person name="Matthews C."/>
            <person name="McCusker W."/>
            <person name="McDonough S."/>
            <person name="Mehta T."/>
            <person name="Meldrim J."/>
            <person name="Meneus L."/>
            <person name="Mihai O."/>
            <person name="Mihalev A."/>
            <person name="Mihova T."/>
            <person name="Mittelman R."/>
            <person name="Mlenga V."/>
            <person name="Montmayeur A."/>
            <person name="Mulrain L."/>
            <person name="Navidi A."/>
            <person name="Naylor J."/>
            <person name="Negash T."/>
            <person name="Nguyen T."/>
            <person name="Nguyen N."/>
            <person name="Nicol R."/>
            <person name="Norbu C."/>
            <person name="Norbu N."/>
            <person name="Novod N."/>
            <person name="O'Neill B."/>
            <person name="Osman S."/>
            <person name="Markiewicz E."/>
            <person name="Oyono O.L."/>
            <person name="Patti C."/>
            <person name="Phunkhang P."/>
            <person name="Pierre F."/>
            <person name="Priest M."/>
            <person name="Raghuraman S."/>
            <person name="Rege F."/>
            <person name="Reyes R."/>
            <person name="Rise C."/>
            <person name="Rogov P."/>
            <person name="Ross K."/>
            <person name="Ryan E."/>
            <person name="Settipalli S."/>
            <person name="Shea T."/>
            <person name="Sherpa N."/>
            <person name="Shi L."/>
            <person name="Shih D."/>
            <person name="Sparrow T."/>
            <person name="Spaulding J."/>
            <person name="Stalker J."/>
            <person name="Stange-Thomann N."/>
            <person name="Stavropoulos S."/>
            <person name="Stone C."/>
            <person name="Strader C."/>
            <person name="Tesfaye S."/>
            <person name="Thomson T."/>
            <person name="Thoulutsang Y."/>
            <person name="Thoulutsang D."/>
            <person name="Topham K."/>
            <person name="Topping I."/>
            <person name="Tsamla T."/>
            <person name="Vassiliev H."/>
            <person name="Vo A."/>
            <person name="Wangchuk T."/>
            <person name="Wangdi T."/>
            <person name="Weiand M."/>
            <person name="Wilkinson J."/>
            <person name="Wilson A."/>
            <person name="Yadav S."/>
            <person name="Young G."/>
            <person name="Yu Q."/>
            <person name="Zembek L."/>
            <person name="Zhong D."/>
            <person name="Zimmer A."/>
            <person name="Zwirko Z."/>
            <person name="Jaffe D.B."/>
            <person name="Alvarez P."/>
            <person name="Brockman W."/>
            <person name="Butler J."/>
            <person name="Chin C."/>
            <person name="Gnerre S."/>
            <person name="Grabherr M."/>
            <person name="Kleber M."/>
            <person name="Mauceli E."/>
            <person name="MacCallum I."/>
        </authorList>
    </citation>
    <scope>NUCLEOTIDE SEQUENCE [LARGE SCALE GENOMIC DNA]</scope>
    <source>
        <strain evidence="2">Tucson 15287-2541.00</strain>
    </source>
</reference>
<dbReference type="EMBL" id="CH916367">
    <property type="protein sequence ID" value="EDW01838.1"/>
    <property type="molecule type" value="Genomic_DNA"/>
</dbReference>
<proteinExistence type="predicted"/>
<dbReference type="InterPro" id="IPR010512">
    <property type="entry name" value="DUF1091"/>
</dbReference>
<dbReference type="Pfam" id="PF06477">
    <property type="entry name" value="DUF1091"/>
    <property type="match status" value="1"/>
</dbReference>